<dbReference type="EC" id="2.1.1.72" evidence="2"/>
<keyword evidence="3 8" id="KW-0489">Methyltransferase</keyword>
<dbReference type="KEGG" id="rbu:PG1C_00660"/>
<dbReference type="AlphaFoldDB" id="A0A0C5JJ60"/>
<name>A0A0C5JJ60_9PROT</name>
<sequence>MEKLKMHSPNLTQDNIARIRDLFPGCVTEAKGEDGSMKLAVDFDQLRQELVESIVEGPQERYHLNWPGKREALLTANAPIAKTLRPCRDESVNFDTTKNLFIEGDNLDALKLLQETYLGKVKMIYIDPPYNTGSDLIYEDCFASDLDKYFLESNQKDKQGNRLTANTDSNGRFHSDWLNMIYSRLKLSRPLLRDDGFIFISIGNDEISNLKKVCDEVFGEQNFIECISWNKRIPKNDKGIGNIHDFILIYAKDATIPHELVMRKDGLEDIYEMVEKLKKAKTPIAEAEKEIKKLYKKQGYDRGITLYNSFDENYRLWGKINMSWPNANTFGPRYEVPHPITGNPVAVPDRGWRWKKETFWEAAKFKDGKYESIVRLHDGSVMCGRIWFAKNETTQPSSITYLDDVNTFLLRSILSLKSDGGIEVENIFEGKSYFSYPKPTSLLKILLSSLKLNDGDVVMDYFAGSSTTAHAVMQVNAEDGINRRFVMVQLAEPCNEDTEAYKAGFKSIADISKERIRRSGKLVVSDSTHSSWDKDVGFRTLKIDTSNMADVYYAPDALDKAKFDLFVDNIKPDRTPEDLLFQVMLDWGVDLALPIAKQSIQGKDVFFVDGNVLAACFDASGSIDETFVKELAKHQPLRVVFRDAGYKNSAVKINVEQIFKLLSPATEVKCI</sequence>
<dbReference type="GO" id="GO:0003677">
    <property type="term" value="F:DNA binding"/>
    <property type="evidence" value="ECO:0007669"/>
    <property type="project" value="InterPro"/>
</dbReference>
<dbReference type="InterPro" id="IPR002052">
    <property type="entry name" value="DNA_methylase_N6_adenine_CS"/>
</dbReference>
<keyword evidence="9" id="KW-1185">Reference proteome</keyword>
<comment type="similarity">
    <text evidence="1">Belongs to the N(4)/N(6)-methyltransferase family.</text>
</comment>
<dbReference type="PATRIC" id="fig|1565605.3.peg.139"/>
<dbReference type="STRING" id="1565605.PG1C_00660"/>
<dbReference type="InterPro" id="IPR002941">
    <property type="entry name" value="DNA_methylase_N4/N6"/>
</dbReference>
<evidence type="ECO:0000256" key="3">
    <source>
        <dbReference type="ARBA" id="ARBA00022603"/>
    </source>
</evidence>
<proteinExistence type="inferred from homology"/>
<feature type="domain" description="DNA methylase N-4/N-6" evidence="7">
    <location>
        <begin position="121"/>
        <end position="477"/>
    </location>
</feature>
<keyword evidence="5" id="KW-0949">S-adenosyl-L-methionine</keyword>
<evidence type="ECO:0000256" key="4">
    <source>
        <dbReference type="ARBA" id="ARBA00022679"/>
    </source>
</evidence>
<comment type="catalytic activity">
    <reaction evidence="6">
        <text>a 2'-deoxyadenosine in DNA + S-adenosyl-L-methionine = an N(6)-methyl-2'-deoxyadenosine in DNA + S-adenosyl-L-homocysteine + H(+)</text>
        <dbReference type="Rhea" id="RHEA:15197"/>
        <dbReference type="Rhea" id="RHEA-COMP:12418"/>
        <dbReference type="Rhea" id="RHEA-COMP:12419"/>
        <dbReference type="ChEBI" id="CHEBI:15378"/>
        <dbReference type="ChEBI" id="CHEBI:57856"/>
        <dbReference type="ChEBI" id="CHEBI:59789"/>
        <dbReference type="ChEBI" id="CHEBI:90615"/>
        <dbReference type="ChEBI" id="CHEBI:90616"/>
        <dbReference type="EC" id="2.1.1.72"/>
    </reaction>
</comment>
<gene>
    <name evidence="8" type="ORF">PG1C_00660</name>
</gene>
<organism evidence="8 9">
    <name type="scientific">Rugosibacter aromaticivorans</name>
    <dbReference type="NCBI Taxonomy" id="1565605"/>
    <lineage>
        <taxon>Bacteria</taxon>
        <taxon>Pseudomonadati</taxon>
        <taxon>Pseudomonadota</taxon>
        <taxon>Betaproteobacteria</taxon>
        <taxon>Nitrosomonadales</taxon>
        <taxon>Sterolibacteriaceae</taxon>
        <taxon>Rugosibacter</taxon>
    </lineage>
</organism>
<evidence type="ECO:0000313" key="9">
    <source>
        <dbReference type="Proteomes" id="UP000061603"/>
    </source>
</evidence>
<dbReference type="Proteomes" id="UP000061603">
    <property type="component" value="Chromosome"/>
</dbReference>
<dbReference type="GO" id="GO:0032259">
    <property type="term" value="P:methylation"/>
    <property type="evidence" value="ECO:0007669"/>
    <property type="project" value="UniProtKB-KW"/>
</dbReference>
<dbReference type="EMBL" id="CP010554">
    <property type="protein sequence ID" value="AJP47361.1"/>
    <property type="molecule type" value="Genomic_DNA"/>
</dbReference>
<keyword evidence="4 8" id="KW-0808">Transferase</keyword>
<dbReference type="REBASE" id="106722">
    <property type="entry name" value="M.RarCa6ORF660P"/>
</dbReference>
<dbReference type="PROSITE" id="PS00092">
    <property type="entry name" value="N6_MTASE"/>
    <property type="match status" value="1"/>
</dbReference>
<dbReference type="InterPro" id="IPR029063">
    <property type="entry name" value="SAM-dependent_MTases_sf"/>
</dbReference>
<evidence type="ECO:0000256" key="6">
    <source>
        <dbReference type="ARBA" id="ARBA00047942"/>
    </source>
</evidence>
<reference evidence="8 9" key="1">
    <citation type="journal article" date="2015" name="Genome Announc.">
        <title>Complete Genome Sequence of a Novel Bacterium within the Family Rhodocyclaceae That Degrades Polycyclic Aromatic Hydrocarbons.</title>
        <authorList>
            <person name="Singleton D.R."/>
            <person name="Dickey A.N."/>
            <person name="Scholl E.H."/>
            <person name="Wright F.A."/>
            <person name="Aitken M.D."/>
        </authorList>
    </citation>
    <scope>NUCLEOTIDE SEQUENCE [LARGE SCALE GENOMIC DNA]</scope>
    <source>
        <strain evidence="9">PG1-Ca6</strain>
    </source>
</reference>
<dbReference type="GO" id="GO:0009007">
    <property type="term" value="F:site-specific DNA-methyltransferase (adenine-specific) activity"/>
    <property type="evidence" value="ECO:0007669"/>
    <property type="project" value="UniProtKB-EC"/>
</dbReference>
<dbReference type="PIRSF" id="PIRSF015855">
    <property type="entry name" value="TypeIII_Mtase_mKpnI"/>
    <property type="match status" value="1"/>
</dbReference>
<dbReference type="Gene3D" id="3.40.50.150">
    <property type="entry name" value="Vaccinia Virus protein VP39"/>
    <property type="match status" value="1"/>
</dbReference>
<evidence type="ECO:0000259" key="7">
    <source>
        <dbReference type="Pfam" id="PF01555"/>
    </source>
</evidence>
<dbReference type="GO" id="GO:0008170">
    <property type="term" value="F:N-methyltransferase activity"/>
    <property type="evidence" value="ECO:0007669"/>
    <property type="project" value="InterPro"/>
</dbReference>
<dbReference type="HOGENOM" id="CLU_020164_2_1_4"/>
<dbReference type="PRINTS" id="PR00506">
    <property type="entry name" value="D21N6MTFRASE"/>
</dbReference>
<evidence type="ECO:0000313" key="8">
    <source>
        <dbReference type="EMBL" id="AJP47361.1"/>
    </source>
</evidence>
<dbReference type="SUPFAM" id="SSF53335">
    <property type="entry name" value="S-adenosyl-L-methionine-dependent methyltransferases"/>
    <property type="match status" value="1"/>
</dbReference>
<evidence type="ECO:0000256" key="1">
    <source>
        <dbReference type="ARBA" id="ARBA00006594"/>
    </source>
</evidence>
<dbReference type="RefSeq" id="WP_202635538.1">
    <property type="nucleotide sequence ID" value="NZ_CP010554.1"/>
</dbReference>
<protein>
    <recommendedName>
        <fullName evidence="2">site-specific DNA-methyltransferase (adenine-specific)</fullName>
        <ecNumber evidence="2">2.1.1.72</ecNumber>
    </recommendedName>
</protein>
<evidence type="ECO:0000256" key="2">
    <source>
        <dbReference type="ARBA" id="ARBA00011900"/>
    </source>
</evidence>
<dbReference type="InterPro" id="IPR002295">
    <property type="entry name" value="N4/N6-MTase_EcoPI_Mod-like"/>
</dbReference>
<dbReference type="Pfam" id="PF01555">
    <property type="entry name" value="N6_N4_Mtase"/>
    <property type="match status" value="1"/>
</dbReference>
<accession>A0A0C5JJ60</accession>
<evidence type="ECO:0000256" key="5">
    <source>
        <dbReference type="ARBA" id="ARBA00022691"/>
    </source>
</evidence>